<keyword evidence="2" id="KW-1185">Reference proteome</keyword>
<reference evidence="2" key="1">
    <citation type="journal article" date="2021" name="BMC Genomics">
        <title>Chromosome-level genome assembly and manually-curated proteome of model necrotroph Parastagonospora nodorum Sn15 reveals a genome-wide trove of candidate effector homologs, and redundancy of virulence-related functions within an accessory chromosome.</title>
        <authorList>
            <person name="Bertazzoni S."/>
            <person name="Jones D.A.B."/>
            <person name="Phan H.T."/>
            <person name="Tan K.-C."/>
            <person name="Hane J.K."/>
        </authorList>
    </citation>
    <scope>NUCLEOTIDE SEQUENCE [LARGE SCALE GENOMIC DNA]</scope>
    <source>
        <strain evidence="2">SN15 / ATCC MYA-4574 / FGSC 10173)</strain>
    </source>
</reference>
<organism evidence="1 2">
    <name type="scientific">Phaeosphaeria nodorum (strain SN15 / ATCC MYA-4574 / FGSC 10173)</name>
    <name type="common">Glume blotch fungus</name>
    <name type="synonym">Parastagonospora nodorum</name>
    <dbReference type="NCBI Taxonomy" id="321614"/>
    <lineage>
        <taxon>Eukaryota</taxon>
        <taxon>Fungi</taxon>
        <taxon>Dikarya</taxon>
        <taxon>Ascomycota</taxon>
        <taxon>Pezizomycotina</taxon>
        <taxon>Dothideomycetes</taxon>
        <taxon>Pleosporomycetidae</taxon>
        <taxon>Pleosporales</taxon>
        <taxon>Pleosporineae</taxon>
        <taxon>Phaeosphaeriaceae</taxon>
        <taxon>Parastagonospora</taxon>
    </lineage>
</organism>
<dbReference type="VEuPathDB" id="FungiDB:JI435_438130"/>
<dbReference type="AlphaFoldDB" id="A0A7U2F849"/>
<proteinExistence type="predicted"/>
<protein>
    <submittedName>
        <fullName evidence="1">Uncharacterized protein</fullName>
    </submittedName>
</protein>
<accession>A0A7U2F849</accession>
<evidence type="ECO:0000313" key="2">
    <source>
        <dbReference type="Proteomes" id="UP000663193"/>
    </source>
</evidence>
<dbReference type="Proteomes" id="UP000663193">
    <property type="component" value="Chromosome 10"/>
</dbReference>
<sequence length="131" mass="15138">MCFCSQPTSWGALKNSRLSYLRKKITATVNYPKIHVRQTPSTTVDSFVMFEQIVAGTGHPKKEQQKWFGTESSSWYKRIQTQLFSELYGESSFLQEYMRSEASSENYHVAITNWELEAKILRLARAFPSAL</sequence>
<gene>
    <name evidence="1" type="ORF">JI435_438130</name>
</gene>
<name>A0A7U2F849_PHANO</name>
<dbReference type="EMBL" id="CP069032">
    <property type="protein sequence ID" value="QRD00297.1"/>
    <property type="molecule type" value="Genomic_DNA"/>
</dbReference>
<evidence type="ECO:0000313" key="1">
    <source>
        <dbReference type="EMBL" id="QRD00297.1"/>
    </source>
</evidence>